<accession>A0AAU8JPZ1</accession>
<dbReference type="AlphaFoldDB" id="A0AAU8JPZ1"/>
<dbReference type="EMBL" id="CP159872">
    <property type="protein sequence ID" value="XCM78340.1"/>
    <property type="molecule type" value="Genomic_DNA"/>
</dbReference>
<name>A0AAU8JPZ1_9ACTN</name>
<evidence type="ECO:0000313" key="1">
    <source>
        <dbReference type="EMBL" id="XCM78340.1"/>
    </source>
</evidence>
<organism evidence="1">
    <name type="scientific">Kitasatospora camelliae</name>
    <dbReference type="NCBI Taxonomy" id="3156397"/>
    <lineage>
        <taxon>Bacteria</taxon>
        <taxon>Bacillati</taxon>
        <taxon>Actinomycetota</taxon>
        <taxon>Actinomycetes</taxon>
        <taxon>Kitasatosporales</taxon>
        <taxon>Streptomycetaceae</taxon>
        <taxon>Kitasatospora</taxon>
    </lineage>
</organism>
<dbReference type="RefSeq" id="WP_354638149.1">
    <property type="nucleotide sequence ID" value="NZ_CP159872.1"/>
</dbReference>
<gene>
    <name evidence="1" type="ORF">ABWK59_05045</name>
</gene>
<dbReference type="NCBIfam" id="NF042914">
    <property type="entry name" value="SAV915_dom"/>
    <property type="match status" value="1"/>
</dbReference>
<dbReference type="InterPro" id="IPR049975">
    <property type="entry name" value="SAV_915-like_dom"/>
</dbReference>
<reference evidence="1" key="1">
    <citation type="submission" date="2024-06" db="EMBL/GenBank/DDBJ databases">
        <title>The genome sequences of Kitasatospora sp. strain HUAS MG31.</title>
        <authorList>
            <person name="Mo P."/>
        </authorList>
    </citation>
    <scope>NUCLEOTIDE SEQUENCE</scope>
    <source>
        <strain evidence="1">HUAS MG31</strain>
    </source>
</reference>
<proteinExistence type="predicted"/>
<protein>
    <submittedName>
        <fullName evidence="1">SAV_915 family protein</fullName>
    </submittedName>
</protein>
<dbReference type="KEGG" id="kcm:ABWK59_05045"/>
<sequence length="107" mass="11360">MTTENDMADDRPRFHVPVRTVGAVQVLRLFRHRDGSRCAVAFSTAEALRALLDADQESAVVGEPALRELTGPLGIGRLVLDPALVAPPVTAPAPPAAACERQLVPGR</sequence>